<evidence type="ECO:0000313" key="5">
    <source>
        <dbReference type="EMBL" id="BBE10467.1"/>
    </source>
</evidence>
<dbReference type="EMBL" id="AP018150">
    <property type="protein sequence ID" value="BBE10467.1"/>
    <property type="molecule type" value="Genomic_DNA"/>
</dbReference>
<dbReference type="Pfam" id="PF17782">
    <property type="entry name" value="WHD_DprA"/>
    <property type="match status" value="1"/>
</dbReference>
<dbReference type="Gene3D" id="3.40.50.450">
    <property type="match status" value="1"/>
</dbReference>
<name>A0A2Z6EYG4_9BURK</name>
<evidence type="ECO:0000313" key="6">
    <source>
        <dbReference type="Proteomes" id="UP000282597"/>
    </source>
</evidence>
<dbReference type="NCBIfam" id="TIGR00732">
    <property type="entry name" value="dprA"/>
    <property type="match status" value="1"/>
</dbReference>
<dbReference type="PANTHER" id="PTHR43022:SF1">
    <property type="entry name" value="PROTEIN SMF"/>
    <property type="match status" value="1"/>
</dbReference>
<dbReference type="InterPro" id="IPR010994">
    <property type="entry name" value="RuvA_2-like"/>
</dbReference>
<gene>
    <name evidence="5" type="ORF">MCB1EB_2306</name>
</gene>
<feature type="compositionally biased region" description="Polar residues" evidence="2">
    <location>
        <begin position="315"/>
        <end position="324"/>
    </location>
</feature>
<dbReference type="KEGG" id="mcys:MCB1EB_2306"/>
<dbReference type="GO" id="GO:0009294">
    <property type="term" value="P:DNA-mediated transformation"/>
    <property type="evidence" value="ECO:0007669"/>
    <property type="project" value="InterPro"/>
</dbReference>
<feature type="domain" description="Smf/DprA SLOG" evidence="3">
    <location>
        <begin position="87"/>
        <end position="295"/>
    </location>
</feature>
<dbReference type="RefSeq" id="WP_045364009.1">
    <property type="nucleotide sequence ID" value="NZ_AP018150.1"/>
</dbReference>
<accession>A0A2Z6EYG4</accession>
<dbReference type="Proteomes" id="UP000282597">
    <property type="component" value="Chromosome"/>
</dbReference>
<comment type="similarity">
    <text evidence="1">Belongs to the DprA/Smf family.</text>
</comment>
<reference evidence="5 6" key="1">
    <citation type="journal article" date="2018" name="Microbes Environ.">
        <title>Comparative Genomic Insights into Endofungal Lifestyles of Two Bacterial Endosymbionts, Mycoavidus cysteinexigens and Burkholderia rhizoxinica.</title>
        <authorList>
            <person name="Sharmin D."/>
            <person name="Guo Y."/>
            <person name="Nishizawa T."/>
            <person name="Ohshima S."/>
            <person name="Sato Y."/>
            <person name="Takashima Y."/>
            <person name="Narisawa K."/>
            <person name="Ohta H."/>
        </authorList>
    </citation>
    <scope>NUCLEOTIDE SEQUENCE [LARGE SCALE GENOMIC DNA]</scope>
    <source>
        <strain evidence="5 6">B1-EB</strain>
    </source>
</reference>
<dbReference type="SUPFAM" id="SSF47781">
    <property type="entry name" value="RuvA domain 2-like"/>
    <property type="match status" value="1"/>
</dbReference>
<organism evidence="5 6">
    <name type="scientific">Mycoavidus cysteinexigens</name>
    <dbReference type="NCBI Taxonomy" id="1553431"/>
    <lineage>
        <taxon>Bacteria</taxon>
        <taxon>Pseudomonadati</taxon>
        <taxon>Pseudomonadota</taxon>
        <taxon>Betaproteobacteria</taxon>
        <taxon>Burkholderiales</taxon>
        <taxon>Burkholderiaceae</taxon>
        <taxon>Mycoavidus</taxon>
    </lineage>
</organism>
<dbReference type="PANTHER" id="PTHR43022">
    <property type="entry name" value="PROTEIN SMF"/>
    <property type="match status" value="1"/>
</dbReference>
<feature type="domain" description="DprA winged helix" evidence="4">
    <location>
        <begin position="364"/>
        <end position="418"/>
    </location>
</feature>
<evidence type="ECO:0000256" key="2">
    <source>
        <dbReference type="SAM" id="MobiDB-lite"/>
    </source>
</evidence>
<evidence type="ECO:0000256" key="1">
    <source>
        <dbReference type="ARBA" id="ARBA00006525"/>
    </source>
</evidence>
<dbReference type="SUPFAM" id="SSF102405">
    <property type="entry name" value="MCP/YpsA-like"/>
    <property type="match status" value="1"/>
</dbReference>
<dbReference type="Pfam" id="PF02481">
    <property type="entry name" value="DNA_processg_A"/>
    <property type="match status" value="1"/>
</dbReference>
<sequence length="430" mass="45991">MQTLALTDDEIAAWLRLIGTRGAGSVAIRRLLGVYGLPQYIFKQSQTALAQVVGAKLAEALKHVNSECLAKNVARVRNWMKSAGNHFVTLADPAYPRMLLEIADPPAFLYVKGRLELLHAPSLAIVGSRNGTPQGLANAKQLAHTLAHAGLTIVSGLALGIDGAAHRGALSSPCSTIAVVGTGIDLVYPARHHALAHEIATHGALVSEWPLSAKARAQHFPQRNRLIAGLTQGVLVVEAALQSGSLITARLAGEMGREVFALPGSIHSPLTKGCHRLIKEGAKLVECAQDILDEIRHTDLLSPAISAKDYRDSTQETPSLSAQPMDTDHPTQPHMHHNLNWSERNLEGAQIISQASPLQTDEMSATLNANAHCVLAALNYDPTSLELLATRTKLNSAILQATLLQLELGGWITALPGGRVERIKRDAASR</sequence>
<dbReference type="InterPro" id="IPR036388">
    <property type="entry name" value="WH-like_DNA-bd_sf"/>
</dbReference>
<dbReference type="InterPro" id="IPR057666">
    <property type="entry name" value="DrpA_SLOG"/>
</dbReference>
<evidence type="ECO:0000259" key="3">
    <source>
        <dbReference type="Pfam" id="PF02481"/>
    </source>
</evidence>
<dbReference type="InterPro" id="IPR003488">
    <property type="entry name" value="DprA"/>
</dbReference>
<keyword evidence="6" id="KW-1185">Reference proteome</keyword>
<dbReference type="InterPro" id="IPR041614">
    <property type="entry name" value="DprA_WH"/>
</dbReference>
<dbReference type="AlphaFoldDB" id="A0A2Z6EYG4"/>
<feature type="region of interest" description="Disordered" evidence="2">
    <location>
        <begin position="306"/>
        <end position="331"/>
    </location>
</feature>
<proteinExistence type="inferred from homology"/>
<evidence type="ECO:0000259" key="4">
    <source>
        <dbReference type="Pfam" id="PF17782"/>
    </source>
</evidence>
<protein>
    <submittedName>
        <fullName evidence="5">SMF protein</fullName>
    </submittedName>
</protein>
<dbReference type="Gene3D" id="1.10.10.10">
    <property type="entry name" value="Winged helix-like DNA-binding domain superfamily/Winged helix DNA-binding domain"/>
    <property type="match status" value="1"/>
</dbReference>